<evidence type="ECO:0000313" key="1">
    <source>
        <dbReference type="EMBL" id="CAH1452120.1"/>
    </source>
</evidence>
<name>A0AAU9PP08_9ASTR</name>
<reference evidence="1 2" key="1">
    <citation type="submission" date="2022-01" db="EMBL/GenBank/DDBJ databases">
        <authorList>
            <person name="Xiong W."/>
            <person name="Schranz E."/>
        </authorList>
    </citation>
    <scope>NUCLEOTIDE SEQUENCE [LARGE SCALE GENOMIC DNA]</scope>
</reference>
<dbReference type="EMBL" id="CAKMRJ010005745">
    <property type="protein sequence ID" value="CAH1452120.1"/>
    <property type="molecule type" value="Genomic_DNA"/>
</dbReference>
<organism evidence="1 2">
    <name type="scientific">Lactuca virosa</name>
    <dbReference type="NCBI Taxonomy" id="75947"/>
    <lineage>
        <taxon>Eukaryota</taxon>
        <taxon>Viridiplantae</taxon>
        <taxon>Streptophyta</taxon>
        <taxon>Embryophyta</taxon>
        <taxon>Tracheophyta</taxon>
        <taxon>Spermatophyta</taxon>
        <taxon>Magnoliopsida</taxon>
        <taxon>eudicotyledons</taxon>
        <taxon>Gunneridae</taxon>
        <taxon>Pentapetalae</taxon>
        <taxon>asterids</taxon>
        <taxon>campanulids</taxon>
        <taxon>Asterales</taxon>
        <taxon>Asteraceae</taxon>
        <taxon>Cichorioideae</taxon>
        <taxon>Cichorieae</taxon>
        <taxon>Lactucinae</taxon>
        <taxon>Lactuca</taxon>
    </lineage>
</organism>
<dbReference type="InterPro" id="IPR045028">
    <property type="entry name" value="DinG/Rad3-like"/>
</dbReference>
<comment type="caution">
    <text evidence="1">The sequence shown here is derived from an EMBL/GenBank/DDBJ whole genome shotgun (WGS) entry which is preliminary data.</text>
</comment>
<dbReference type="PANTHER" id="PTHR11472:SF47">
    <property type="entry name" value="FANCONI ANEMIA GROUP J PROTEIN"/>
    <property type="match status" value="1"/>
</dbReference>
<protein>
    <recommendedName>
        <fullName evidence="3">Helicase ATP-binding domain-containing protein</fullName>
    </recommendedName>
</protein>
<keyword evidence="2" id="KW-1185">Reference proteome</keyword>
<accession>A0AAU9PP08</accession>
<proteinExistence type="predicted"/>
<dbReference type="GO" id="GO:1990918">
    <property type="term" value="P:double-strand break repair involved in meiotic recombination"/>
    <property type="evidence" value="ECO:0007669"/>
    <property type="project" value="TreeGrafter"/>
</dbReference>
<dbReference type="GO" id="GO:0003678">
    <property type="term" value="F:DNA helicase activity"/>
    <property type="evidence" value="ECO:0007669"/>
    <property type="project" value="TreeGrafter"/>
</dbReference>
<sequence>MLELMNIADASLSVILTSGTLSPMSSFHSELGVQFGTSLEAPHVINVESQYDVFVVQDALRTSLEEICKVVPSGCLEFFPSYKLMDKLCSR</sequence>
<evidence type="ECO:0000313" key="2">
    <source>
        <dbReference type="Proteomes" id="UP001157418"/>
    </source>
</evidence>
<gene>
    <name evidence="1" type="ORF">LVIROSA_LOCUS37440</name>
</gene>
<dbReference type="InterPro" id="IPR027417">
    <property type="entry name" value="P-loop_NTPase"/>
</dbReference>
<evidence type="ECO:0008006" key="3">
    <source>
        <dbReference type="Google" id="ProtNLM"/>
    </source>
</evidence>
<dbReference type="Proteomes" id="UP001157418">
    <property type="component" value="Unassembled WGS sequence"/>
</dbReference>
<dbReference type="GO" id="GO:0005634">
    <property type="term" value="C:nucleus"/>
    <property type="evidence" value="ECO:0007669"/>
    <property type="project" value="TreeGrafter"/>
</dbReference>
<dbReference type="PANTHER" id="PTHR11472">
    <property type="entry name" value="DNA REPAIR DEAD HELICASE RAD3/XP-D SUBFAMILY MEMBER"/>
    <property type="match status" value="1"/>
</dbReference>
<dbReference type="GO" id="GO:0006289">
    <property type="term" value="P:nucleotide-excision repair"/>
    <property type="evidence" value="ECO:0007669"/>
    <property type="project" value="TreeGrafter"/>
</dbReference>
<dbReference type="AlphaFoldDB" id="A0AAU9PP08"/>
<dbReference type="Gene3D" id="3.40.50.300">
    <property type="entry name" value="P-loop containing nucleotide triphosphate hydrolases"/>
    <property type="match status" value="1"/>
</dbReference>